<protein>
    <recommendedName>
        <fullName evidence="4">Right-handed parallel beta-helix repeat-containing protein</fullName>
    </recommendedName>
</protein>
<sequence>MKRFTLFIITLTLTILQSAAQDTSIKGTITLSHQGNETNFAYNEMTKVMDAAADGDTVYFSTGYFQGDFIMTKKLAFIGSGADRDKEGNNCTYYEGKIVINLPEETKLTARLFDGICFYNSNTSITFKSSIDNVIFRKCYWDNNILSIDKSISYLLIDRCYCNLNFWGENIKKIIVRNSIVHGTPDSSNMSANVFFYNCNIRPNGGYGISGINNKHSARFFGTFYNCILNSNSYYMTDPGDSSAITVLINCLYSEEEDYVDDGCTIQNCYIYTDNNKKNIFDLTKEELLSNNYLGNDGTVVGCYGGKNPYTLSLSNKEVTNKVHLDRDKKQIQFNIKVSNQ</sequence>
<reference evidence="2 3" key="1">
    <citation type="submission" date="2019-09" db="EMBL/GenBank/DDBJ databases">
        <title>Distinct polysaccharide growth profiles of human intestinal Prevotella copri isolates.</title>
        <authorList>
            <person name="Fehlner-Peach H."/>
            <person name="Magnabosco C."/>
            <person name="Raghavan V."/>
            <person name="Scher J.U."/>
            <person name="Tett A."/>
            <person name="Cox L.M."/>
            <person name="Gottsegen C."/>
            <person name="Watters A."/>
            <person name="Wiltshire- Gordon J.D."/>
            <person name="Segata N."/>
            <person name="Bonneau R."/>
            <person name="Littman D.R."/>
        </authorList>
    </citation>
    <scope>NUCLEOTIDE SEQUENCE [LARGE SCALE GENOMIC DNA]</scope>
    <source>
        <strain evidence="3">iAA917</strain>
    </source>
</reference>
<keyword evidence="1" id="KW-0732">Signal</keyword>
<accession>A0A6G1VS67</accession>
<evidence type="ECO:0008006" key="4">
    <source>
        <dbReference type="Google" id="ProtNLM"/>
    </source>
</evidence>
<feature type="chain" id="PRO_5026164851" description="Right-handed parallel beta-helix repeat-containing protein" evidence="1">
    <location>
        <begin position="21"/>
        <end position="341"/>
    </location>
</feature>
<comment type="caution">
    <text evidence="2">The sequence shown here is derived from an EMBL/GenBank/DDBJ whole genome shotgun (WGS) entry which is preliminary data.</text>
</comment>
<feature type="signal peptide" evidence="1">
    <location>
        <begin position="1"/>
        <end position="20"/>
    </location>
</feature>
<evidence type="ECO:0000313" key="2">
    <source>
        <dbReference type="EMBL" id="MQP15872.1"/>
    </source>
</evidence>
<dbReference type="AlphaFoldDB" id="A0A6G1VS67"/>
<proteinExistence type="predicted"/>
<organism evidence="2 3">
    <name type="scientific">Segatella copri</name>
    <dbReference type="NCBI Taxonomy" id="165179"/>
    <lineage>
        <taxon>Bacteria</taxon>
        <taxon>Pseudomonadati</taxon>
        <taxon>Bacteroidota</taxon>
        <taxon>Bacteroidia</taxon>
        <taxon>Bacteroidales</taxon>
        <taxon>Prevotellaceae</taxon>
        <taxon>Segatella</taxon>
    </lineage>
</organism>
<name>A0A6G1VS67_9BACT</name>
<gene>
    <name evidence="2" type="ORF">F7D25_16025</name>
</gene>
<dbReference type="Proteomes" id="UP000477980">
    <property type="component" value="Unassembled WGS sequence"/>
</dbReference>
<evidence type="ECO:0000313" key="3">
    <source>
        <dbReference type="Proteomes" id="UP000477980"/>
    </source>
</evidence>
<dbReference type="SUPFAM" id="SSF51126">
    <property type="entry name" value="Pectin lyase-like"/>
    <property type="match status" value="1"/>
</dbReference>
<dbReference type="RefSeq" id="WP_153089602.1">
    <property type="nucleotide sequence ID" value="NZ_VZAH01000167.1"/>
</dbReference>
<evidence type="ECO:0000256" key="1">
    <source>
        <dbReference type="SAM" id="SignalP"/>
    </source>
</evidence>
<dbReference type="OrthoDB" id="1085134at2"/>
<dbReference type="InterPro" id="IPR011050">
    <property type="entry name" value="Pectin_lyase_fold/virulence"/>
</dbReference>
<dbReference type="EMBL" id="VZAH01000167">
    <property type="protein sequence ID" value="MQP15872.1"/>
    <property type="molecule type" value="Genomic_DNA"/>
</dbReference>